<comment type="function">
    <text evidence="1">Catalyzes the phosphorylation of the beta-carboxyl group of aspartic acid with ATP to yield 4-phospho-L-aspartate, which is involved in the branched biosynthetic pathway leading to the biosynthesis of amino acids threonine, isoleucine and methionine.</text>
</comment>
<dbReference type="PIRSF" id="PIRSF000726">
    <property type="entry name" value="Asp_kin"/>
    <property type="match status" value="1"/>
</dbReference>
<dbReference type="InterPro" id="IPR018042">
    <property type="entry name" value="Aspartate_kinase_CS"/>
</dbReference>
<dbReference type="CDD" id="cd04923">
    <property type="entry name" value="ACT_AK-LysC-DapG-like_2"/>
    <property type="match status" value="1"/>
</dbReference>
<dbReference type="InterPro" id="IPR041740">
    <property type="entry name" value="AKii-LysC-BS"/>
</dbReference>
<dbReference type="InterPro" id="IPR045865">
    <property type="entry name" value="ACT-like_dom_sf"/>
</dbReference>
<dbReference type="GO" id="GO:0009088">
    <property type="term" value="P:threonine biosynthetic process"/>
    <property type="evidence" value="ECO:0007669"/>
    <property type="project" value="UniProtKB-UniPathway"/>
</dbReference>
<dbReference type="KEGG" id="cfer:D4Z93_10035"/>
<dbReference type="GO" id="GO:0009089">
    <property type="term" value="P:lysine biosynthetic process via diaminopimelate"/>
    <property type="evidence" value="ECO:0007669"/>
    <property type="project" value="UniProtKB-UniPathway"/>
</dbReference>
<keyword evidence="10 14" id="KW-0067">ATP-binding</keyword>
<feature type="binding site" evidence="14">
    <location>
        <begin position="7"/>
        <end position="10"/>
    </location>
    <ligand>
        <name>ATP</name>
        <dbReference type="ChEBI" id="CHEBI:30616"/>
    </ligand>
</feature>
<evidence type="ECO:0000313" key="19">
    <source>
        <dbReference type="Proteomes" id="UP000266301"/>
    </source>
</evidence>
<feature type="binding site" evidence="14">
    <location>
        <position position="178"/>
    </location>
    <ligand>
        <name>ATP</name>
        <dbReference type="ChEBI" id="CHEBI:30616"/>
    </ligand>
</feature>
<evidence type="ECO:0000256" key="3">
    <source>
        <dbReference type="ARBA" id="ARBA00004986"/>
    </source>
</evidence>
<dbReference type="NCBIfam" id="NF005154">
    <property type="entry name" value="PRK06635.1-2"/>
    <property type="match status" value="1"/>
</dbReference>
<dbReference type="UniPathway" id="UPA00050">
    <property type="reaction ID" value="UER00461"/>
</dbReference>
<dbReference type="GO" id="GO:0005524">
    <property type="term" value="F:ATP binding"/>
    <property type="evidence" value="ECO:0007669"/>
    <property type="project" value="UniProtKB-KW"/>
</dbReference>
<dbReference type="OrthoDB" id="9799110at2"/>
<evidence type="ECO:0000256" key="15">
    <source>
        <dbReference type="RuleBase" id="RU003448"/>
    </source>
</evidence>
<dbReference type="InterPro" id="IPR036393">
    <property type="entry name" value="AceGlu_kinase-like_sf"/>
</dbReference>
<keyword evidence="7 15" id="KW-0808">Transferase</keyword>
<dbReference type="Gene3D" id="3.30.2130.10">
    <property type="entry name" value="VC0802-like"/>
    <property type="match status" value="1"/>
</dbReference>
<evidence type="ECO:0000256" key="10">
    <source>
        <dbReference type="ARBA" id="ARBA00022840"/>
    </source>
</evidence>
<evidence type="ECO:0000256" key="8">
    <source>
        <dbReference type="ARBA" id="ARBA00022741"/>
    </source>
</evidence>
<organism evidence="18 19">
    <name type="scientific">Clostridium fermenticellae</name>
    <dbReference type="NCBI Taxonomy" id="2068654"/>
    <lineage>
        <taxon>Bacteria</taxon>
        <taxon>Bacillati</taxon>
        <taxon>Bacillota</taxon>
        <taxon>Clostridia</taxon>
        <taxon>Eubacteriales</taxon>
        <taxon>Clostridiaceae</taxon>
        <taxon>Clostridium</taxon>
    </lineage>
</organism>
<dbReference type="PANTHER" id="PTHR21499">
    <property type="entry name" value="ASPARTATE KINASE"/>
    <property type="match status" value="1"/>
</dbReference>
<dbReference type="GO" id="GO:0019877">
    <property type="term" value="P:diaminopimelate biosynthetic process"/>
    <property type="evidence" value="ECO:0007669"/>
    <property type="project" value="UniProtKB-KW"/>
</dbReference>
<dbReference type="CDD" id="cd04891">
    <property type="entry name" value="ACT_AK-LysC-DapG-like_1"/>
    <property type="match status" value="1"/>
</dbReference>
<feature type="binding site" evidence="14">
    <location>
        <position position="47"/>
    </location>
    <ligand>
        <name>substrate</name>
    </ligand>
</feature>
<gene>
    <name evidence="18" type="ORF">D4Z93_10035</name>
</gene>
<comment type="catalytic activity">
    <reaction evidence="13 15">
        <text>L-aspartate + ATP = 4-phospho-L-aspartate + ADP</text>
        <dbReference type="Rhea" id="RHEA:23776"/>
        <dbReference type="ChEBI" id="CHEBI:29991"/>
        <dbReference type="ChEBI" id="CHEBI:30616"/>
        <dbReference type="ChEBI" id="CHEBI:57535"/>
        <dbReference type="ChEBI" id="CHEBI:456216"/>
        <dbReference type="EC" id="2.7.2.4"/>
    </reaction>
</comment>
<dbReference type="InterPro" id="IPR054352">
    <property type="entry name" value="ACT_Aspartokinase"/>
</dbReference>
<comment type="similarity">
    <text evidence="5 15">Belongs to the aspartokinase family.</text>
</comment>
<dbReference type="PROSITE" id="PS51671">
    <property type="entry name" value="ACT"/>
    <property type="match status" value="2"/>
</dbReference>
<feature type="binding site" evidence="14">
    <location>
        <begin position="172"/>
        <end position="173"/>
    </location>
    <ligand>
        <name>ATP</name>
        <dbReference type="ChEBI" id="CHEBI:30616"/>
    </ligand>
</feature>
<dbReference type="Proteomes" id="UP000266301">
    <property type="component" value="Chromosome"/>
</dbReference>
<evidence type="ECO:0000256" key="12">
    <source>
        <dbReference type="ARBA" id="ARBA00023154"/>
    </source>
</evidence>
<sequence>MAVVVQKYGGSSVKNVEKIKNVAETVIKKKEAGNDVVVVVSAMGDTTDNLISLAGNITQNSDKRELDALLSTGEMVSASLLAMAIKDKGYDAVSYTAYQIGIETFGEYGKALIKDIDGKNIKSSLKEGKIVIIAGFQGINKEGNITTLGRGGSDTTAVAIAVKLNGICEIYTDVDGIYSVDPRKYKNAKKLGEIDYEEMLELSSLGAQVMHSRSIELGQKYNIPIYVGLSNSNVKGTIIRGLNKVNMESKPITGLATSDEDVAITIKEIKNDINLISDLFERVAGKRINIDMISQTAPIDGKVNLSFTIPKTDLKEGLDIINQFCSDKSNIAIDEDVTKFSVVGIGMKTTSGVAAKMLKLLSQNNIEVKMITTSEIRITCAIKQGDKIKAINIVAKEFNL</sequence>
<accession>A0A386H5M4</accession>
<keyword evidence="8 14" id="KW-0547">Nucleotide-binding</keyword>
<evidence type="ECO:0000256" key="9">
    <source>
        <dbReference type="ARBA" id="ARBA00022777"/>
    </source>
</evidence>
<comment type="pathway">
    <text evidence="3 16">Amino-acid biosynthesis; L-methionine biosynthesis via de novo pathway; L-homoserine from L-aspartate: step 1/3.</text>
</comment>
<evidence type="ECO:0000256" key="11">
    <source>
        <dbReference type="ARBA" id="ARBA00022915"/>
    </source>
</evidence>
<evidence type="ECO:0000256" key="5">
    <source>
        <dbReference type="ARBA" id="ARBA00010122"/>
    </source>
</evidence>
<dbReference type="NCBIfam" id="TIGR00657">
    <property type="entry name" value="asp_kinases"/>
    <property type="match status" value="1"/>
</dbReference>
<protein>
    <recommendedName>
        <fullName evidence="15">Aspartokinase</fullName>
        <ecNumber evidence="15">2.7.2.4</ecNumber>
    </recommendedName>
</protein>
<dbReference type="SUPFAM" id="SSF55021">
    <property type="entry name" value="ACT-like"/>
    <property type="match status" value="2"/>
</dbReference>
<feature type="domain" description="ACT" evidence="17">
    <location>
        <begin position="264"/>
        <end position="339"/>
    </location>
</feature>
<dbReference type="SUPFAM" id="SSF53633">
    <property type="entry name" value="Carbamate kinase-like"/>
    <property type="match status" value="1"/>
</dbReference>
<dbReference type="GO" id="GO:0004072">
    <property type="term" value="F:aspartate kinase activity"/>
    <property type="evidence" value="ECO:0007669"/>
    <property type="project" value="UniProtKB-EC"/>
</dbReference>
<feature type="binding site" evidence="14">
    <location>
        <position position="183"/>
    </location>
    <ligand>
        <name>ATP</name>
        <dbReference type="ChEBI" id="CHEBI:30616"/>
    </ligand>
</feature>
<dbReference type="NCBIfam" id="NF005155">
    <property type="entry name" value="PRK06635.1-4"/>
    <property type="match status" value="1"/>
</dbReference>
<proteinExistence type="inferred from homology"/>
<comment type="pathway">
    <text evidence="2 16">Amino-acid biosynthesis; L-lysine biosynthesis via DAP pathway; (S)-tetrahydrodipicolinate from L-aspartate: step 1/4.</text>
</comment>
<evidence type="ECO:0000256" key="2">
    <source>
        <dbReference type="ARBA" id="ARBA00004766"/>
    </source>
</evidence>
<evidence type="ECO:0000256" key="4">
    <source>
        <dbReference type="ARBA" id="ARBA00005139"/>
    </source>
</evidence>
<evidence type="ECO:0000256" key="14">
    <source>
        <dbReference type="PIRSR" id="PIRSR000726-1"/>
    </source>
</evidence>
<keyword evidence="12" id="KW-0457">Lysine biosynthesis</keyword>
<keyword evidence="11" id="KW-0220">Diaminopimelate biosynthesis</keyword>
<dbReference type="InterPro" id="IPR001048">
    <property type="entry name" value="Asp/Glu/Uridylate_kinase"/>
</dbReference>
<evidence type="ECO:0000256" key="1">
    <source>
        <dbReference type="ARBA" id="ARBA00003121"/>
    </source>
</evidence>
<dbReference type="Gene3D" id="3.40.1160.10">
    <property type="entry name" value="Acetylglutamate kinase-like"/>
    <property type="match status" value="1"/>
</dbReference>
<evidence type="ECO:0000256" key="7">
    <source>
        <dbReference type="ARBA" id="ARBA00022679"/>
    </source>
</evidence>
<dbReference type="Pfam" id="PF00696">
    <property type="entry name" value="AA_kinase"/>
    <property type="match status" value="1"/>
</dbReference>
<keyword evidence="9 15" id="KW-0418">Kinase</keyword>
<evidence type="ECO:0000259" key="17">
    <source>
        <dbReference type="PROSITE" id="PS51671"/>
    </source>
</evidence>
<dbReference type="UniPathway" id="UPA00051">
    <property type="reaction ID" value="UER00462"/>
</dbReference>
<dbReference type="EC" id="2.7.2.4" evidence="15"/>
<dbReference type="GO" id="GO:0009090">
    <property type="term" value="P:homoserine biosynthetic process"/>
    <property type="evidence" value="ECO:0007669"/>
    <property type="project" value="TreeGrafter"/>
</dbReference>
<dbReference type="CDD" id="cd04261">
    <property type="entry name" value="AAK_AKii-LysC-BS"/>
    <property type="match status" value="1"/>
</dbReference>
<dbReference type="RefSeq" id="WP_119973198.1">
    <property type="nucleotide sequence ID" value="NZ_CP032416.1"/>
</dbReference>
<evidence type="ECO:0000256" key="6">
    <source>
        <dbReference type="ARBA" id="ARBA00022605"/>
    </source>
</evidence>
<dbReference type="EMBL" id="CP032416">
    <property type="protein sequence ID" value="AYD40843.1"/>
    <property type="molecule type" value="Genomic_DNA"/>
</dbReference>
<dbReference type="AlphaFoldDB" id="A0A386H5M4"/>
<evidence type="ECO:0000256" key="16">
    <source>
        <dbReference type="RuleBase" id="RU004249"/>
    </source>
</evidence>
<feature type="domain" description="ACT" evidence="17">
    <location>
        <begin position="342"/>
        <end position="400"/>
    </location>
</feature>
<dbReference type="UniPathway" id="UPA00034">
    <property type="reaction ID" value="UER00015"/>
</dbReference>
<dbReference type="InterPro" id="IPR005260">
    <property type="entry name" value="Asp_kin_monofn"/>
</dbReference>
<dbReference type="PROSITE" id="PS00324">
    <property type="entry name" value="ASPARTOKINASE"/>
    <property type="match status" value="1"/>
</dbReference>
<dbReference type="PANTHER" id="PTHR21499:SF3">
    <property type="entry name" value="ASPARTOKINASE"/>
    <property type="match status" value="1"/>
</dbReference>
<dbReference type="InterPro" id="IPR002912">
    <property type="entry name" value="ACT_dom"/>
</dbReference>
<keyword evidence="6 16" id="KW-0028">Amino-acid biosynthesis</keyword>
<feature type="binding site" evidence="14">
    <location>
        <position position="74"/>
    </location>
    <ligand>
        <name>substrate</name>
    </ligand>
</feature>
<name>A0A386H5M4_9CLOT</name>
<comment type="pathway">
    <text evidence="4 16">Amino-acid biosynthesis; L-threonine biosynthesis; L-threonine from L-aspartate: step 1/5.</text>
</comment>
<reference evidence="18 19" key="1">
    <citation type="journal article" date="2019" name="Int. J. Syst. Evol. Microbiol.">
        <title>Clostridium fermenticellae sp. nov., isolated from the mud in a fermentation cellar for the production of the Chinese liquor, baijiu.</title>
        <authorList>
            <person name="Xu P.X."/>
            <person name="Chai L.J."/>
            <person name="Qiu T."/>
            <person name="Zhang X.J."/>
            <person name="Lu Z.M."/>
            <person name="Xiao C."/>
            <person name="Wang S.T."/>
            <person name="Shen C.H."/>
            <person name="Shi J.S."/>
            <person name="Xu Z.H."/>
        </authorList>
    </citation>
    <scope>NUCLEOTIDE SEQUENCE [LARGE SCALE GENOMIC DNA]</scope>
    <source>
        <strain evidence="18 19">JN500901</strain>
    </source>
</reference>
<evidence type="ECO:0000256" key="13">
    <source>
        <dbReference type="ARBA" id="ARBA00047872"/>
    </source>
</evidence>
<dbReference type="InterPro" id="IPR001341">
    <property type="entry name" value="Asp_kinase"/>
</dbReference>
<evidence type="ECO:0000313" key="18">
    <source>
        <dbReference type="EMBL" id="AYD40843.1"/>
    </source>
</evidence>
<dbReference type="GO" id="GO:0005829">
    <property type="term" value="C:cytosol"/>
    <property type="evidence" value="ECO:0007669"/>
    <property type="project" value="TreeGrafter"/>
</dbReference>
<dbReference type="Pfam" id="PF22468">
    <property type="entry name" value="ACT_9"/>
    <property type="match status" value="1"/>
</dbReference>
<keyword evidence="19" id="KW-1185">Reference proteome</keyword>
<dbReference type="FunFam" id="3.40.1160.10:FF:000002">
    <property type="entry name" value="Aspartokinase"/>
    <property type="match status" value="1"/>
</dbReference>